<feature type="transmembrane region" description="Helical" evidence="1">
    <location>
        <begin position="103"/>
        <end position="136"/>
    </location>
</feature>
<reference evidence="3" key="1">
    <citation type="submission" date="2016-10" db="EMBL/GenBank/DDBJ databases">
        <authorList>
            <person name="Varghese N."/>
            <person name="Submissions S."/>
        </authorList>
    </citation>
    <scope>NUCLEOTIDE SEQUENCE [LARGE SCALE GENOMIC DNA]</scope>
    <source>
        <strain evidence="3">DSM 21650</strain>
    </source>
</reference>
<dbReference type="RefSeq" id="WP_091733093.1">
    <property type="nucleotide sequence ID" value="NZ_FNQE01000053.1"/>
</dbReference>
<organism evidence="2 3">
    <name type="scientific">Proteiniborus ethanoligenes</name>
    <dbReference type="NCBI Taxonomy" id="415015"/>
    <lineage>
        <taxon>Bacteria</taxon>
        <taxon>Bacillati</taxon>
        <taxon>Bacillota</taxon>
        <taxon>Clostridia</taxon>
        <taxon>Eubacteriales</taxon>
        <taxon>Proteiniborus</taxon>
    </lineage>
</organism>
<feature type="transmembrane region" description="Helical" evidence="1">
    <location>
        <begin position="53"/>
        <end position="83"/>
    </location>
</feature>
<accession>A0A1H3SNE8</accession>
<keyword evidence="1" id="KW-0812">Transmembrane</keyword>
<dbReference type="STRING" id="415015.SAMN05660462_03006"/>
<dbReference type="EMBL" id="FNQE01000053">
    <property type="protein sequence ID" value="SDZ39454.1"/>
    <property type="molecule type" value="Genomic_DNA"/>
</dbReference>
<sequence length="223" mass="24333">MTFNDIFKSSFLEKAVEFSILDVSIAMLLSFAIGLFIFFVYKKTFAGVMYSASFGVSIMAMTLITTFIILAVTSNIILSLGMVGALSIVRFRTAVKEPLDIAFLFWAISVGIVIGAGLIPLGVIGSIFIGIVLLVFVNKKSSDTPYIIILNLEDDKAEEDSMIKIKSMTKKNLVKAKTVSRNGIELTVEVRLLDMSAKLLNELLTINGVNNACLVSYNGEYTA</sequence>
<evidence type="ECO:0000256" key="1">
    <source>
        <dbReference type="SAM" id="Phobius"/>
    </source>
</evidence>
<feature type="transmembrane region" description="Helical" evidence="1">
    <location>
        <begin position="20"/>
        <end position="41"/>
    </location>
</feature>
<name>A0A1H3SNE8_9FIRM</name>
<dbReference type="AlphaFoldDB" id="A0A1H3SNE8"/>
<gene>
    <name evidence="2" type="ORF">SAMN05660462_03006</name>
</gene>
<proteinExistence type="predicted"/>
<dbReference type="InterPro" id="IPR032531">
    <property type="entry name" value="DUF4956"/>
</dbReference>
<dbReference type="Proteomes" id="UP000198625">
    <property type="component" value="Unassembled WGS sequence"/>
</dbReference>
<keyword evidence="1" id="KW-1133">Transmembrane helix</keyword>
<protein>
    <submittedName>
        <fullName evidence="2">Uncharacterized membrane protein YhiD, involved in acid resistance</fullName>
    </submittedName>
</protein>
<dbReference type="OrthoDB" id="9803265at2"/>
<keyword evidence="1" id="KW-0472">Membrane</keyword>
<evidence type="ECO:0000313" key="2">
    <source>
        <dbReference type="EMBL" id="SDZ39454.1"/>
    </source>
</evidence>
<dbReference type="Pfam" id="PF16316">
    <property type="entry name" value="DUF4956"/>
    <property type="match status" value="1"/>
</dbReference>
<evidence type="ECO:0000313" key="3">
    <source>
        <dbReference type="Proteomes" id="UP000198625"/>
    </source>
</evidence>
<keyword evidence="3" id="KW-1185">Reference proteome</keyword>